<evidence type="ECO:0008006" key="4">
    <source>
        <dbReference type="Google" id="ProtNLM"/>
    </source>
</evidence>
<accession>A0AAW0I1T7</accession>
<evidence type="ECO:0000313" key="3">
    <source>
        <dbReference type="Proteomes" id="UP001488838"/>
    </source>
</evidence>
<dbReference type="EMBL" id="JBBHLL010000245">
    <property type="protein sequence ID" value="KAK7808162.1"/>
    <property type="molecule type" value="Genomic_DNA"/>
</dbReference>
<name>A0AAW0I1T7_MYOGA</name>
<dbReference type="Proteomes" id="UP001488838">
    <property type="component" value="Unassembled WGS sequence"/>
</dbReference>
<dbReference type="AlphaFoldDB" id="A0AAW0I1T7"/>
<keyword evidence="3" id="KW-1185">Reference proteome</keyword>
<feature type="signal peptide" evidence="1">
    <location>
        <begin position="1"/>
        <end position="17"/>
    </location>
</feature>
<reference evidence="2 3" key="1">
    <citation type="journal article" date="2023" name="bioRxiv">
        <title>Conserved and derived expression patterns and positive selection on dental genes reveal complex evolutionary context of ever-growing rodent molars.</title>
        <authorList>
            <person name="Calamari Z.T."/>
            <person name="Song A."/>
            <person name="Cohen E."/>
            <person name="Akter M."/>
            <person name="Roy R.D."/>
            <person name="Hallikas O."/>
            <person name="Christensen M.M."/>
            <person name="Li P."/>
            <person name="Marangoni P."/>
            <person name="Jernvall J."/>
            <person name="Klein O.D."/>
        </authorList>
    </citation>
    <scope>NUCLEOTIDE SEQUENCE [LARGE SCALE GENOMIC DNA]</scope>
    <source>
        <strain evidence="2">V071</strain>
    </source>
</reference>
<protein>
    <recommendedName>
        <fullName evidence="4">Secreted protein</fullName>
    </recommendedName>
</protein>
<evidence type="ECO:0000256" key="1">
    <source>
        <dbReference type="SAM" id="SignalP"/>
    </source>
</evidence>
<feature type="chain" id="PRO_5043653975" description="Secreted protein" evidence="1">
    <location>
        <begin position="18"/>
        <end position="76"/>
    </location>
</feature>
<gene>
    <name evidence="2" type="ORF">U0070_023538</name>
</gene>
<proteinExistence type="predicted"/>
<sequence length="76" mass="8530">MYFGTLLVIFCVELACGVWTYEQEVMVPVQWSDMVTLKARMTNYGLPSHGHSPSLLWSTSTSSEAVLLTYCDISFS</sequence>
<organism evidence="2 3">
    <name type="scientific">Myodes glareolus</name>
    <name type="common">Bank vole</name>
    <name type="synonym">Clethrionomys glareolus</name>
    <dbReference type="NCBI Taxonomy" id="447135"/>
    <lineage>
        <taxon>Eukaryota</taxon>
        <taxon>Metazoa</taxon>
        <taxon>Chordata</taxon>
        <taxon>Craniata</taxon>
        <taxon>Vertebrata</taxon>
        <taxon>Euteleostomi</taxon>
        <taxon>Mammalia</taxon>
        <taxon>Eutheria</taxon>
        <taxon>Euarchontoglires</taxon>
        <taxon>Glires</taxon>
        <taxon>Rodentia</taxon>
        <taxon>Myomorpha</taxon>
        <taxon>Muroidea</taxon>
        <taxon>Cricetidae</taxon>
        <taxon>Arvicolinae</taxon>
        <taxon>Myodes</taxon>
    </lineage>
</organism>
<evidence type="ECO:0000313" key="2">
    <source>
        <dbReference type="EMBL" id="KAK7808162.1"/>
    </source>
</evidence>
<keyword evidence="1" id="KW-0732">Signal</keyword>
<comment type="caution">
    <text evidence="2">The sequence shown here is derived from an EMBL/GenBank/DDBJ whole genome shotgun (WGS) entry which is preliminary data.</text>
</comment>